<dbReference type="Gene3D" id="1.10.287.470">
    <property type="entry name" value="Helix hairpin bin"/>
    <property type="match status" value="1"/>
</dbReference>
<feature type="coiled-coil region" evidence="2">
    <location>
        <begin position="123"/>
        <end position="182"/>
    </location>
</feature>
<evidence type="ECO:0000256" key="1">
    <source>
        <dbReference type="ARBA" id="ARBA00009477"/>
    </source>
</evidence>
<evidence type="ECO:0000256" key="2">
    <source>
        <dbReference type="SAM" id="Coils"/>
    </source>
</evidence>
<dbReference type="Gene3D" id="2.40.50.100">
    <property type="match status" value="1"/>
</dbReference>
<evidence type="ECO:0000259" key="4">
    <source>
        <dbReference type="Pfam" id="PF25967"/>
    </source>
</evidence>
<dbReference type="InterPro" id="IPR058627">
    <property type="entry name" value="MdtA-like_C"/>
</dbReference>
<dbReference type="Proteomes" id="UP000177579">
    <property type="component" value="Unassembled WGS sequence"/>
</dbReference>
<evidence type="ECO:0000313" key="5">
    <source>
        <dbReference type="EMBL" id="OGF41500.1"/>
    </source>
</evidence>
<comment type="similarity">
    <text evidence="1">Belongs to the membrane fusion protein (MFP) (TC 8.A.1) family.</text>
</comment>
<keyword evidence="2" id="KW-0175">Coiled coil</keyword>
<proteinExistence type="inferred from homology"/>
<dbReference type="GO" id="GO:0015562">
    <property type="term" value="F:efflux transmembrane transporter activity"/>
    <property type="evidence" value="ECO:0007669"/>
    <property type="project" value="TreeGrafter"/>
</dbReference>
<reference evidence="5 6" key="1">
    <citation type="journal article" date="2016" name="Nat. Commun.">
        <title>Thousands of microbial genomes shed light on interconnected biogeochemical processes in an aquifer system.</title>
        <authorList>
            <person name="Anantharaman K."/>
            <person name="Brown C.T."/>
            <person name="Hug L.A."/>
            <person name="Sharon I."/>
            <person name="Castelle C.J."/>
            <person name="Probst A.J."/>
            <person name="Thomas B.C."/>
            <person name="Singh A."/>
            <person name="Wilkins M.J."/>
            <person name="Karaoz U."/>
            <person name="Brodie E.L."/>
            <person name="Williams K.H."/>
            <person name="Hubbard S.S."/>
            <person name="Banfield J.F."/>
        </authorList>
    </citation>
    <scope>NUCLEOTIDE SEQUENCE [LARGE SCALE GENOMIC DNA]</scope>
</reference>
<gene>
    <name evidence="5" type="ORF">A2531_02300</name>
</gene>
<accession>A0A1F5TRE7</accession>
<sequence length="598" mass="65462">MLNKIKQIFKDKKIYKKPIVIIISILIMSSGIFASFKIIQNKNNQEPQEVMAQKLKKVETIILDMNNDDAFIETIGAIKPETQIDVTANIGGSVKNIYFNIGDDVYVNKLLASLYDGAVLTGLNNAQTNYANMQNNLSSTEILGNEAIRQAEIGVQSAEETIKSAEIALNSAQDNLANIKTLKDKNKIDVKTNAIISFNSYLNSIFNALNQINQILDVEDGTAQITGIEYVLGVKKLSTVHIAETSYRAAKNQYDILKKATPNTEDIKEKMLDMINCLSLVKQSIDDTLEVINNTISSSDFNETALSNLKQSLISLHASFTGTQTGAENTLQILQNINLSYNQEIITLENSVKAAENNLIIAQTGYINALASLETAQRGQDQKKLSSQISLDSAGGQLNLARTQAGDLSIKSPIAGKITKKLIEVGTEVGPGQKIAEVSQIDNLKIEVSISSEDVYRINKEAEVIIGDGFVGKISSIDPVADPITKKVKITILFNNKNKELISGTFTDVLLPIKHLEKTHSESIYIPLRAVTITQNGSFVFIVKTNEKNMPTAQIIQITTGKTEGNLIEVIDGLNAQDELIVEGGKILEDGERVEIMN</sequence>
<dbReference type="Pfam" id="PF25967">
    <property type="entry name" value="RND-MFP_C"/>
    <property type="match status" value="1"/>
</dbReference>
<dbReference type="NCBIfam" id="TIGR01730">
    <property type="entry name" value="RND_mfp"/>
    <property type="match status" value="1"/>
</dbReference>
<dbReference type="Gene3D" id="2.40.30.170">
    <property type="match status" value="1"/>
</dbReference>
<dbReference type="GO" id="GO:1990281">
    <property type="term" value="C:efflux pump complex"/>
    <property type="evidence" value="ECO:0007669"/>
    <property type="project" value="TreeGrafter"/>
</dbReference>
<feature type="transmembrane region" description="Helical" evidence="3">
    <location>
        <begin position="20"/>
        <end position="39"/>
    </location>
</feature>
<evidence type="ECO:0000313" key="6">
    <source>
        <dbReference type="Proteomes" id="UP000177579"/>
    </source>
</evidence>
<organism evidence="5 6">
    <name type="scientific">Candidatus Falkowbacteria bacterium RIFOXYD2_FULL_34_120</name>
    <dbReference type="NCBI Taxonomy" id="1798007"/>
    <lineage>
        <taxon>Bacteria</taxon>
        <taxon>Candidatus Falkowiibacteriota</taxon>
    </lineage>
</organism>
<feature type="domain" description="Multidrug resistance protein MdtA-like C-terminal permuted SH3" evidence="4">
    <location>
        <begin position="524"/>
        <end position="586"/>
    </location>
</feature>
<evidence type="ECO:0000256" key="3">
    <source>
        <dbReference type="SAM" id="Phobius"/>
    </source>
</evidence>
<comment type="caution">
    <text evidence="5">The sequence shown here is derived from an EMBL/GenBank/DDBJ whole genome shotgun (WGS) entry which is preliminary data.</text>
</comment>
<keyword evidence="3" id="KW-0472">Membrane</keyword>
<dbReference type="EMBL" id="MFGO01000008">
    <property type="protein sequence ID" value="OGF41500.1"/>
    <property type="molecule type" value="Genomic_DNA"/>
</dbReference>
<name>A0A1F5TRE7_9BACT</name>
<dbReference type="AlphaFoldDB" id="A0A1F5TRE7"/>
<dbReference type="Gene3D" id="2.40.420.20">
    <property type="match status" value="1"/>
</dbReference>
<keyword evidence="3" id="KW-0812">Transmembrane</keyword>
<dbReference type="SUPFAM" id="SSF111369">
    <property type="entry name" value="HlyD-like secretion proteins"/>
    <property type="match status" value="2"/>
</dbReference>
<protein>
    <recommendedName>
        <fullName evidence="4">Multidrug resistance protein MdtA-like C-terminal permuted SH3 domain-containing protein</fullName>
    </recommendedName>
</protein>
<dbReference type="InterPro" id="IPR006143">
    <property type="entry name" value="RND_pump_MFP"/>
</dbReference>
<dbReference type="PANTHER" id="PTHR30469">
    <property type="entry name" value="MULTIDRUG RESISTANCE PROTEIN MDTA"/>
    <property type="match status" value="1"/>
</dbReference>
<keyword evidence="3" id="KW-1133">Transmembrane helix</keyword>